<feature type="transmembrane region" description="Helical" evidence="2">
    <location>
        <begin position="6"/>
        <end position="25"/>
    </location>
</feature>
<keyword evidence="4" id="KW-1185">Reference proteome</keyword>
<name>A0ABR3GLP0_9PEZI</name>
<accession>A0ABR3GLP0</accession>
<dbReference type="EMBL" id="JBBBZM010000043">
    <property type="protein sequence ID" value="KAL0636829.1"/>
    <property type="molecule type" value="Genomic_DNA"/>
</dbReference>
<dbReference type="Pfam" id="PF15932">
    <property type="entry name" value="DUF4748"/>
    <property type="match status" value="1"/>
</dbReference>
<dbReference type="InterPro" id="IPR031833">
    <property type="entry name" value="DUF4748"/>
</dbReference>
<evidence type="ECO:0000313" key="3">
    <source>
        <dbReference type="EMBL" id="KAL0636829.1"/>
    </source>
</evidence>
<dbReference type="PANTHER" id="PTHR41800:SF1">
    <property type="entry name" value="EXPRESSED PROTEIN"/>
    <property type="match status" value="1"/>
</dbReference>
<reference evidence="3 4" key="1">
    <citation type="submission" date="2024-02" db="EMBL/GenBank/DDBJ databases">
        <title>Discinaceae phylogenomics.</title>
        <authorList>
            <person name="Dirks A.C."/>
            <person name="James T.Y."/>
        </authorList>
    </citation>
    <scope>NUCLEOTIDE SEQUENCE [LARGE SCALE GENOMIC DNA]</scope>
    <source>
        <strain evidence="3 4">ACD0624</strain>
    </source>
</reference>
<gene>
    <name evidence="3" type="ORF">Q9L58_004187</name>
</gene>
<evidence type="ECO:0000256" key="2">
    <source>
        <dbReference type="SAM" id="Phobius"/>
    </source>
</evidence>
<keyword evidence="2" id="KW-0812">Transmembrane</keyword>
<evidence type="ECO:0000256" key="1">
    <source>
        <dbReference type="SAM" id="MobiDB-lite"/>
    </source>
</evidence>
<proteinExistence type="predicted"/>
<protein>
    <submittedName>
        <fullName evidence="3">Uncharacterized protein</fullName>
    </submittedName>
</protein>
<feature type="region of interest" description="Disordered" evidence="1">
    <location>
        <begin position="70"/>
        <end position="99"/>
    </location>
</feature>
<organism evidence="3 4">
    <name type="scientific">Discina gigas</name>
    <dbReference type="NCBI Taxonomy" id="1032678"/>
    <lineage>
        <taxon>Eukaryota</taxon>
        <taxon>Fungi</taxon>
        <taxon>Dikarya</taxon>
        <taxon>Ascomycota</taxon>
        <taxon>Pezizomycotina</taxon>
        <taxon>Pezizomycetes</taxon>
        <taxon>Pezizales</taxon>
        <taxon>Discinaceae</taxon>
        <taxon>Discina</taxon>
    </lineage>
</organism>
<dbReference type="PANTHER" id="PTHR41800">
    <property type="entry name" value="EXPRESSED PROTEIN"/>
    <property type="match status" value="1"/>
</dbReference>
<keyword evidence="2" id="KW-0472">Membrane</keyword>
<comment type="caution">
    <text evidence="3">The sequence shown here is derived from an EMBL/GenBank/DDBJ whole genome shotgun (WGS) entry which is preliminary data.</text>
</comment>
<sequence>MNTIKSFWVGWGSLIVAGGGAYYFAKIQINADRREKYLKRVAKQQYNDSLVDYDDPAGSSVRERIADQASAIHGSQAGQDESKFEASGVYRTRRGDRFS</sequence>
<evidence type="ECO:0000313" key="4">
    <source>
        <dbReference type="Proteomes" id="UP001447188"/>
    </source>
</evidence>
<dbReference type="Proteomes" id="UP001447188">
    <property type="component" value="Unassembled WGS sequence"/>
</dbReference>
<keyword evidence="2" id="KW-1133">Transmembrane helix</keyword>